<dbReference type="SUPFAM" id="SSF56425">
    <property type="entry name" value="Succinate dehydrogenase/fumarate reductase flavoprotein, catalytic domain"/>
    <property type="match status" value="1"/>
</dbReference>
<keyword evidence="6 13" id="KW-0285">Flavoprotein</keyword>
<dbReference type="Gene3D" id="1.20.58.100">
    <property type="entry name" value="Fumarate reductase/succinate dehydrogenase flavoprotein-like, C-terminal domain"/>
    <property type="match status" value="1"/>
</dbReference>
<gene>
    <name evidence="17" type="primary">nadB</name>
    <name evidence="17" type="ORF">GCM10011365_15450</name>
</gene>
<keyword evidence="8 13" id="KW-0274">FAD</keyword>
<dbReference type="GO" id="GO:0009435">
    <property type="term" value="P:NAD+ biosynthetic process"/>
    <property type="evidence" value="ECO:0007669"/>
    <property type="project" value="InterPro"/>
</dbReference>
<evidence type="ECO:0000256" key="13">
    <source>
        <dbReference type="RuleBase" id="RU362049"/>
    </source>
</evidence>
<evidence type="ECO:0000313" key="17">
    <source>
        <dbReference type="EMBL" id="GGF95026.1"/>
    </source>
</evidence>
<keyword evidence="18" id="KW-1185">Reference proteome</keyword>
<dbReference type="InterPro" id="IPR003953">
    <property type="entry name" value="FAD-dep_OxRdtase_2_FAD-bd"/>
</dbReference>
<dbReference type="InterPro" id="IPR005288">
    <property type="entry name" value="NadB"/>
</dbReference>
<evidence type="ECO:0000256" key="6">
    <source>
        <dbReference type="ARBA" id="ARBA00022630"/>
    </source>
</evidence>
<dbReference type="Gene3D" id="3.90.700.10">
    <property type="entry name" value="Succinate dehydrogenase/fumarate reductase flavoprotein, catalytic domain"/>
    <property type="match status" value="1"/>
</dbReference>
<evidence type="ECO:0000259" key="15">
    <source>
        <dbReference type="Pfam" id="PF00890"/>
    </source>
</evidence>
<evidence type="ECO:0000259" key="16">
    <source>
        <dbReference type="Pfam" id="PF02910"/>
    </source>
</evidence>
<dbReference type="PIRSF" id="PIRSF000171">
    <property type="entry name" value="SDHA_APRA_LASPO"/>
    <property type="match status" value="1"/>
</dbReference>
<evidence type="ECO:0000256" key="8">
    <source>
        <dbReference type="ARBA" id="ARBA00022827"/>
    </source>
</evidence>
<comment type="cofactor">
    <cofactor evidence="1 13">
        <name>FAD</name>
        <dbReference type="ChEBI" id="CHEBI:57692"/>
    </cofactor>
</comment>
<dbReference type="AlphaFoldDB" id="A0A917CPD9"/>
<sequence length="523" mass="58360">MPELYQDTVLVIGSGIAGLSAALELAYLGLSVTVLTRADDAEDCNTHWAQGGIVYRGENDSAELLAQDIMAAGHGLNNPDYVAYLAARGPDYVRRLMMQQTRVDFDRNHKQQWLTCQEGAHSVARILHHKDATGQAIHKVLLAALRQHRNVSLMTHHTAIDLITPNHHSLDRRSVYQPTRVVGAYVLNQQNDQVMRMLAKHTVLASGGYGQLFLHSSNTAGARGDGIAMANRAGARIINTEYVQFHPTTLHKKGAPNFLISEALRGAGARLINAKGEFFMQHYSPEWQDLAPRDVVSRSIFKEMQRLNNDCVYLDLASYLQADAIKAKFPGIYQFCLQHDIDITRQPIPVTPAAHYACGGVWVNQHGMTDIQQLYAVGEVACTGLHGANRLASTSLLEGVVTGLDAARAIADNTDRVDFYDKQLIPPWQMNSMETADDVLIQHDVHRIQTIMWNYVGISRSSERLQRALRELRRLEDDIEQFYRNNRVSDALIGLRNAVRTAIIVTLAAWSNSHSIGCHYREE</sequence>
<name>A0A917CPD9_9GAMM</name>
<dbReference type="SUPFAM" id="SSF51905">
    <property type="entry name" value="FAD/NAD(P)-binding domain"/>
    <property type="match status" value="1"/>
</dbReference>
<evidence type="ECO:0000256" key="9">
    <source>
        <dbReference type="ARBA" id="ARBA00023002"/>
    </source>
</evidence>
<comment type="pathway">
    <text evidence="2 13">Cofactor biosynthesis; NAD(+) biosynthesis; iminoaspartate from L-aspartate (oxidase route): step 1/1.</text>
</comment>
<dbReference type="Pfam" id="PF02910">
    <property type="entry name" value="Succ_DH_flav_C"/>
    <property type="match status" value="1"/>
</dbReference>
<evidence type="ECO:0000256" key="7">
    <source>
        <dbReference type="ARBA" id="ARBA00022642"/>
    </source>
</evidence>
<dbReference type="Pfam" id="PF00890">
    <property type="entry name" value="FAD_binding_2"/>
    <property type="match status" value="1"/>
</dbReference>
<comment type="subcellular location">
    <subcellularLocation>
        <location evidence="13">Cytoplasm</location>
    </subcellularLocation>
</comment>
<feature type="coiled-coil region" evidence="14">
    <location>
        <begin position="458"/>
        <end position="485"/>
    </location>
</feature>
<feature type="domain" description="FAD-dependent oxidoreductase 2 FAD-binding" evidence="15">
    <location>
        <begin position="9"/>
        <end position="396"/>
    </location>
</feature>
<feature type="domain" description="Fumarate reductase/succinate dehydrogenase flavoprotein-like C-terminal" evidence="16">
    <location>
        <begin position="447"/>
        <end position="523"/>
    </location>
</feature>
<dbReference type="Gene3D" id="3.50.50.60">
    <property type="entry name" value="FAD/NAD(P)-binding domain"/>
    <property type="match status" value="1"/>
</dbReference>
<comment type="function">
    <text evidence="13">Catalyzes the oxidation of L-aspartate to iminoaspartate.</text>
</comment>
<dbReference type="PRINTS" id="PR00411">
    <property type="entry name" value="PNDRDTASEI"/>
</dbReference>
<dbReference type="FunFam" id="3.90.700.10:FF:000002">
    <property type="entry name" value="L-aspartate oxidase"/>
    <property type="match status" value="1"/>
</dbReference>
<evidence type="ECO:0000256" key="11">
    <source>
        <dbReference type="NCBIfam" id="TIGR00551"/>
    </source>
</evidence>
<comment type="catalytic activity">
    <reaction evidence="10">
        <text>L-aspartate + O2 = iminosuccinate + H2O2</text>
        <dbReference type="Rhea" id="RHEA:25876"/>
        <dbReference type="ChEBI" id="CHEBI:15379"/>
        <dbReference type="ChEBI" id="CHEBI:16240"/>
        <dbReference type="ChEBI" id="CHEBI:29991"/>
        <dbReference type="ChEBI" id="CHEBI:77875"/>
        <dbReference type="EC" id="1.4.3.16"/>
    </reaction>
    <physiologicalReaction direction="left-to-right" evidence="10">
        <dbReference type="Rhea" id="RHEA:25877"/>
    </physiologicalReaction>
</comment>
<evidence type="ECO:0000256" key="12">
    <source>
        <dbReference type="PIRSR" id="PIRSR000171-1"/>
    </source>
</evidence>
<keyword evidence="7 13" id="KW-0662">Pyridine nucleotide biosynthesis</keyword>
<dbReference type="RefSeq" id="WP_188365138.1">
    <property type="nucleotide sequence ID" value="NZ_BAABJF010000002.1"/>
</dbReference>
<dbReference type="SUPFAM" id="SSF46977">
    <property type="entry name" value="Succinate dehydrogenase/fumarate reductase flavoprotein C-terminal domain"/>
    <property type="match status" value="1"/>
</dbReference>
<dbReference type="PRINTS" id="PR00368">
    <property type="entry name" value="FADPNR"/>
</dbReference>
<dbReference type="InterPro" id="IPR027477">
    <property type="entry name" value="Succ_DH/fumarate_Rdtase_cat_sf"/>
</dbReference>
<keyword evidence="14" id="KW-0175">Coiled coil</keyword>
<organism evidence="17 18">
    <name type="scientific">Marinicella pacifica</name>
    <dbReference type="NCBI Taxonomy" id="1171543"/>
    <lineage>
        <taxon>Bacteria</taxon>
        <taxon>Pseudomonadati</taxon>
        <taxon>Pseudomonadota</taxon>
        <taxon>Gammaproteobacteria</taxon>
        <taxon>Lysobacterales</taxon>
        <taxon>Marinicellaceae</taxon>
        <taxon>Marinicella</taxon>
    </lineage>
</organism>
<keyword evidence="9 13" id="KW-0560">Oxidoreductase</keyword>
<evidence type="ECO:0000256" key="2">
    <source>
        <dbReference type="ARBA" id="ARBA00004950"/>
    </source>
</evidence>
<evidence type="ECO:0000256" key="3">
    <source>
        <dbReference type="ARBA" id="ARBA00008562"/>
    </source>
</evidence>
<dbReference type="GO" id="GO:0005737">
    <property type="term" value="C:cytoplasm"/>
    <property type="evidence" value="ECO:0007669"/>
    <property type="project" value="UniProtKB-SubCell"/>
</dbReference>
<protein>
    <recommendedName>
        <fullName evidence="5 11">L-aspartate oxidase</fullName>
        <ecNumber evidence="4 11">1.4.3.16</ecNumber>
    </recommendedName>
</protein>
<dbReference type="InterPro" id="IPR015939">
    <property type="entry name" value="Fum_Rdtase/Succ_DH_flav-like_C"/>
</dbReference>
<dbReference type="Proteomes" id="UP000605253">
    <property type="component" value="Unassembled WGS sequence"/>
</dbReference>
<evidence type="ECO:0000313" key="18">
    <source>
        <dbReference type="Proteomes" id="UP000605253"/>
    </source>
</evidence>
<dbReference type="NCBIfam" id="TIGR00551">
    <property type="entry name" value="nadB"/>
    <property type="match status" value="1"/>
</dbReference>
<comment type="caution">
    <text evidence="17">The sequence shown here is derived from an EMBL/GenBank/DDBJ whole genome shotgun (WGS) entry which is preliminary data.</text>
</comment>
<feature type="active site" description="Proton acceptor" evidence="12">
    <location>
        <position position="293"/>
    </location>
</feature>
<dbReference type="GO" id="GO:0008734">
    <property type="term" value="F:L-aspartate oxidase activity"/>
    <property type="evidence" value="ECO:0007669"/>
    <property type="project" value="UniProtKB-UniRule"/>
</dbReference>
<evidence type="ECO:0000256" key="10">
    <source>
        <dbReference type="ARBA" id="ARBA00048305"/>
    </source>
</evidence>
<accession>A0A917CPD9</accession>
<dbReference type="InterPro" id="IPR036188">
    <property type="entry name" value="FAD/NAD-bd_sf"/>
</dbReference>
<dbReference type="PANTHER" id="PTHR42716">
    <property type="entry name" value="L-ASPARTATE OXIDASE"/>
    <property type="match status" value="1"/>
</dbReference>
<dbReference type="EMBL" id="BMEO01000005">
    <property type="protein sequence ID" value="GGF95026.1"/>
    <property type="molecule type" value="Genomic_DNA"/>
</dbReference>
<proteinExistence type="inferred from homology"/>
<evidence type="ECO:0000256" key="14">
    <source>
        <dbReference type="SAM" id="Coils"/>
    </source>
</evidence>
<comment type="similarity">
    <text evidence="3 13">Belongs to the FAD-dependent oxidoreductase 2 family. NadB subfamily.</text>
</comment>
<dbReference type="PANTHER" id="PTHR42716:SF2">
    <property type="entry name" value="L-ASPARTATE OXIDASE, CHLOROPLASTIC"/>
    <property type="match status" value="1"/>
</dbReference>
<dbReference type="InterPro" id="IPR037099">
    <property type="entry name" value="Fum_R/Succ_DH_flav-like_C_sf"/>
</dbReference>
<evidence type="ECO:0000256" key="1">
    <source>
        <dbReference type="ARBA" id="ARBA00001974"/>
    </source>
</evidence>
<evidence type="ECO:0000256" key="5">
    <source>
        <dbReference type="ARBA" id="ARBA00021901"/>
    </source>
</evidence>
<reference evidence="17" key="2">
    <citation type="submission" date="2020-09" db="EMBL/GenBank/DDBJ databases">
        <authorList>
            <person name="Sun Q."/>
            <person name="Zhou Y."/>
        </authorList>
    </citation>
    <scope>NUCLEOTIDE SEQUENCE</scope>
    <source>
        <strain evidence="17">CGMCC 1.12181</strain>
    </source>
</reference>
<evidence type="ECO:0000256" key="4">
    <source>
        <dbReference type="ARBA" id="ARBA00012173"/>
    </source>
</evidence>
<dbReference type="EC" id="1.4.3.16" evidence="4 11"/>
<reference evidence="17" key="1">
    <citation type="journal article" date="2014" name="Int. J. Syst. Evol. Microbiol.">
        <title>Complete genome sequence of Corynebacterium casei LMG S-19264T (=DSM 44701T), isolated from a smear-ripened cheese.</title>
        <authorList>
            <consortium name="US DOE Joint Genome Institute (JGI-PGF)"/>
            <person name="Walter F."/>
            <person name="Albersmeier A."/>
            <person name="Kalinowski J."/>
            <person name="Ruckert C."/>
        </authorList>
    </citation>
    <scope>NUCLEOTIDE SEQUENCE</scope>
    <source>
        <strain evidence="17">CGMCC 1.12181</strain>
    </source>
</reference>